<evidence type="ECO:0000313" key="2">
    <source>
        <dbReference type="EMBL" id="QHJ10366.1"/>
    </source>
</evidence>
<gene>
    <name evidence="2" type="ORF">FX988_00578</name>
</gene>
<evidence type="ECO:0000313" key="3">
    <source>
        <dbReference type="Proteomes" id="UP000464524"/>
    </source>
</evidence>
<dbReference type="KEGG" id="pmes:FX988_00578"/>
<reference evidence="2 3" key="1">
    <citation type="submission" date="2019-12" db="EMBL/GenBank/DDBJ databases">
        <title>Genome sequencing and assembly of endphytes of Porphyra tenera.</title>
        <authorList>
            <person name="Park J.M."/>
            <person name="Shin R."/>
            <person name="Jo S.H."/>
        </authorList>
    </citation>
    <scope>NUCLEOTIDE SEQUENCE [LARGE SCALE GENOMIC DNA]</scope>
    <source>
        <strain evidence="2 3">GPM4</strain>
    </source>
</reference>
<dbReference type="InterPro" id="IPR011083">
    <property type="entry name" value="Phage_tail_collar_dom"/>
</dbReference>
<dbReference type="OrthoDB" id="9810174at2"/>
<keyword evidence="3" id="KW-1185">Reference proteome</keyword>
<accession>A0A857JFA3</accession>
<dbReference type="SUPFAM" id="SSF88874">
    <property type="entry name" value="Receptor-binding domain of short tail fibre protein gp12"/>
    <property type="match status" value="1"/>
</dbReference>
<dbReference type="AlphaFoldDB" id="A0A857JFA3"/>
<dbReference type="InterPro" id="IPR037053">
    <property type="entry name" value="Phage_tail_collar_dom_sf"/>
</dbReference>
<dbReference type="EMBL" id="CP047656">
    <property type="protein sequence ID" value="QHJ10366.1"/>
    <property type="molecule type" value="Genomic_DNA"/>
</dbReference>
<dbReference type="RefSeq" id="WP_160178255.1">
    <property type="nucleotide sequence ID" value="NZ_CP047656.1"/>
</dbReference>
<proteinExistence type="predicted"/>
<protein>
    <recommendedName>
        <fullName evidence="1">Phage tail collar domain-containing protein</fullName>
    </recommendedName>
</protein>
<name>A0A857JFA3_9ALTE</name>
<dbReference type="Gene3D" id="3.90.1340.10">
    <property type="entry name" value="Phage tail collar domain"/>
    <property type="match status" value="1"/>
</dbReference>
<dbReference type="Pfam" id="PF07484">
    <property type="entry name" value="Collar"/>
    <property type="match status" value="1"/>
</dbReference>
<dbReference type="Proteomes" id="UP000464524">
    <property type="component" value="Chromosome"/>
</dbReference>
<sequence length="217" mass="22617">MSKKRNRNLGACVLGGMVLSASLHLPKVHASVNPYIGDIMLFAGNFCPRGWANADGQLLPINSNDALFSLYGTTYGGDGRTTFALPDLRNRVPVGSGQGSGLTTRNLGQKGGSYSLTLTANNLAGHSHTATTTSNIMSSDLPGTTSDPVGTVMANDGGDDVYITNETPDATMATSAITSQTTIEPSLGNSSITVDAQQPYTTIRYCVALLGIFPSRP</sequence>
<feature type="domain" description="Phage tail collar" evidence="1">
    <location>
        <begin position="37"/>
        <end position="93"/>
    </location>
</feature>
<evidence type="ECO:0000259" key="1">
    <source>
        <dbReference type="Pfam" id="PF07484"/>
    </source>
</evidence>
<organism evidence="2 3">
    <name type="scientific">Paraglaciecola mesophila</name>
    <dbReference type="NCBI Taxonomy" id="197222"/>
    <lineage>
        <taxon>Bacteria</taxon>
        <taxon>Pseudomonadati</taxon>
        <taxon>Pseudomonadota</taxon>
        <taxon>Gammaproteobacteria</taxon>
        <taxon>Alteromonadales</taxon>
        <taxon>Alteromonadaceae</taxon>
        <taxon>Paraglaciecola</taxon>
    </lineage>
</organism>